<evidence type="ECO:0000313" key="5">
    <source>
        <dbReference type="Proteomes" id="UP000199477"/>
    </source>
</evidence>
<dbReference type="InterPro" id="IPR025419">
    <property type="entry name" value="DUF4142"/>
</dbReference>
<protein>
    <submittedName>
        <fullName evidence="4">Putative membrane protein</fullName>
    </submittedName>
</protein>
<gene>
    <name evidence="4" type="ORF">SAMN02799615_00148</name>
</gene>
<organism evidence="4 5">
    <name type="scientific">Dyella marensis</name>
    <dbReference type="NCBI Taxonomy" id="500610"/>
    <lineage>
        <taxon>Bacteria</taxon>
        <taxon>Pseudomonadati</taxon>
        <taxon>Pseudomonadota</taxon>
        <taxon>Gammaproteobacteria</taxon>
        <taxon>Lysobacterales</taxon>
        <taxon>Rhodanobacteraceae</taxon>
        <taxon>Dyella</taxon>
    </lineage>
</organism>
<feature type="signal peptide" evidence="2">
    <location>
        <begin position="1"/>
        <end position="26"/>
    </location>
</feature>
<keyword evidence="2" id="KW-0732">Signal</keyword>
<dbReference type="PANTHER" id="PTHR38593">
    <property type="entry name" value="BLR2558 PROTEIN"/>
    <property type="match status" value="1"/>
</dbReference>
<dbReference type="Pfam" id="PF13628">
    <property type="entry name" value="DUF4142"/>
    <property type="match status" value="1"/>
</dbReference>
<reference evidence="5" key="1">
    <citation type="submission" date="2016-10" db="EMBL/GenBank/DDBJ databases">
        <authorList>
            <person name="Varghese N."/>
            <person name="Submissions S."/>
        </authorList>
    </citation>
    <scope>NUCLEOTIDE SEQUENCE [LARGE SCALE GENOMIC DNA]</scope>
    <source>
        <strain evidence="5">UNC178MFTsu3.1</strain>
    </source>
</reference>
<dbReference type="Proteomes" id="UP000199477">
    <property type="component" value="Unassembled WGS sequence"/>
</dbReference>
<dbReference type="AlphaFoldDB" id="A0A1I1X7H9"/>
<evidence type="ECO:0000259" key="3">
    <source>
        <dbReference type="Pfam" id="PF13628"/>
    </source>
</evidence>
<proteinExistence type="predicted"/>
<dbReference type="STRING" id="500610.SAMN02799615_00148"/>
<sequence>MPKRKLFLSVLASTVLALACPWAASASEGSATDQAFLTRAAADGSAEVALGQLALQKSASPQTKQLAQHIVDDHTKANEQLVALARQKQITVAPEPDAAAKQKLDKLQKLDGDAFDRAYAQAMVKDHQQAIQLFTKASTGATDKDVKQFAAQTLPVLQDHLQMARQLRQAGRDDQMQGTPGSPRSPMQETPSSTQPPSAPPSGPPSSGH</sequence>
<feature type="domain" description="DUF4142" evidence="3">
    <location>
        <begin position="32"/>
        <end position="167"/>
    </location>
</feature>
<dbReference type="InterPro" id="IPR012347">
    <property type="entry name" value="Ferritin-like"/>
</dbReference>
<evidence type="ECO:0000256" key="1">
    <source>
        <dbReference type="SAM" id="MobiDB-lite"/>
    </source>
</evidence>
<accession>A0A1I1X7H9</accession>
<dbReference type="Gene3D" id="1.20.1260.10">
    <property type="match status" value="1"/>
</dbReference>
<dbReference type="EMBL" id="FONH01000001">
    <property type="protein sequence ID" value="SFE03375.1"/>
    <property type="molecule type" value="Genomic_DNA"/>
</dbReference>
<feature type="compositionally biased region" description="Low complexity" evidence="1">
    <location>
        <begin position="185"/>
        <end position="196"/>
    </location>
</feature>
<feature type="region of interest" description="Disordered" evidence="1">
    <location>
        <begin position="165"/>
        <end position="209"/>
    </location>
</feature>
<evidence type="ECO:0000256" key="2">
    <source>
        <dbReference type="SAM" id="SignalP"/>
    </source>
</evidence>
<dbReference type="PROSITE" id="PS51257">
    <property type="entry name" value="PROKAR_LIPOPROTEIN"/>
    <property type="match status" value="1"/>
</dbReference>
<dbReference type="RefSeq" id="WP_051548432.1">
    <property type="nucleotide sequence ID" value="NZ_FONH01000001.1"/>
</dbReference>
<keyword evidence="5" id="KW-1185">Reference proteome</keyword>
<feature type="chain" id="PRO_5011583444" evidence="2">
    <location>
        <begin position="27"/>
        <end position="209"/>
    </location>
</feature>
<feature type="compositionally biased region" description="Pro residues" evidence="1">
    <location>
        <begin position="197"/>
        <end position="209"/>
    </location>
</feature>
<name>A0A1I1X7H9_9GAMM</name>
<evidence type="ECO:0000313" key="4">
    <source>
        <dbReference type="EMBL" id="SFE03375.1"/>
    </source>
</evidence>
<dbReference type="PANTHER" id="PTHR38593:SF1">
    <property type="entry name" value="BLR2558 PROTEIN"/>
    <property type="match status" value="1"/>
</dbReference>